<evidence type="ECO:0000256" key="1">
    <source>
        <dbReference type="ARBA" id="ARBA00022737"/>
    </source>
</evidence>
<dbReference type="SMART" id="SM00116">
    <property type="entry name" value="CBS"/>
    <property type="match status" value="2"/>
</dbReference>
<reference evidence="4 5" key="1">
    <citation type="submission" date="2023-10" db="EMBL/GenBank/DDBJ databases">
        <title>Development of a sustainable strategy for remediation of hydrocarbon-contaminated territories based on the waste exchange concept.</title>
        <authorList>
            <person name="Krivoruchko A."/>
        </authorList>
    </citation>
    <scope>NUCLEOTIDE SEQUENCE [LARGE SCALE GENOMIC DNA]</scope>
    <source>
        <strain evidence="4 5">IEGM 1203</strain>
    </source>
</reference>
<dbReference type="EMBL" id="JAWLKB010000001">
    <property type="protein sequence ID" value="MDV6265324.1"/>
    <property type="molecule type" value="Genomic_DNA"/>
</dbReference>
<evidence type="ECO:0000313" key="4">
    <source>
        <dbReference type="EMBL" id="MDV6265324.1"/>
    </source>
</evidence>
<proteinExistence type="predicted"/>
<evidence type="ECO:0000259" key="3">
    <source>
        <dbReference type="PROSITE" id="PS51371"/>
    </source>
</evidence>
<name>A0ABU4BMA9_RHOGO</name>
<dbReference type="PANTHER" id="PTHR48108">
    <property type="entry name" value="CBS DOMAIN-CONTAINING PROTEIN CBSX2, CHLOROPLASTIC"/>
    <property type="match status" value="1"/>
</dbReference>
<dbReference type="InterPro" id="IPR018821">
    <property type="entry name" value="DUF294_put_nucleoTrafse_sb-bd"/>
</dbReference>
<organism evidence="4 5">
    <name type="scientific">Rhodococcus globerulus</name>
    <dbReference type="NCBI Taxonomy" id="33008"/>
    <lineage>
        <taxon>Bacteria</taxon>
        <taxon>Bacillati</taxon>
        <taxon>Actinomycetota</taxon>
        <taxon>Actinomycetes</taxon>
        <taxon>Mycobacteriales</taxon>
        <taxon>Nocardiaceae</taxon>
        <taxon>Rhodococcus</taxon>
    </lineage>
</organism>
<gene>
    <name evidence="4" type="ORF">R3Q16_01810</name>
</gene>
<dbReference type="Pfam" id="PF00571">
    <property type="entry name" value="CBS"/>
    <property type="match status" value="2"/>
</dbReference>
<dbReference type="RefSeq" id="WP_317540451.1">
    <property type="nucleotide sequence ID" value="NZ_JAWLKB010000001.1"/>
</dbReference>
<dbReference type="InterPro" id="IPR046342">
    <property type="entry name" value="CBS_dom_sf"/>
</dbReference>
<dbReference type="Pfam" id="PF03445">
    <property type="entry name" value="DUF294"/>
    <property type="match status" value="1"/>
</dbReference>
<sequence>MNVVRDPSMLPVGELLRGPALTCAPETTAADAARAMTAAGRRYVLIPLRENALGIFTDGDLRRRIVAAGLGTTTPVSEVMTTPVHTANADRLGADVLLDMLERGVRHLPVLSARGDVLGVVEDADLFATATRSGFLVRSTISQSADADELVAATARIPELAVGLWRARVAALDVSAIASVLMDAAVTRAASLLAEGHPGSTWLSLGSIARREAMPSSDVDSALIWANDDSPEQQARETAYGKRVHELLERCGLPSDANGAVASSPRFARSESDWLRGLDGWLADPYADQGIVMVSLLADSRVALGDHQLALSPVVSERLDPDALRLLLKEAVEGKARMHSLRERLTRRTDSVDIKAQGVMPIVNIARWAGLAAGCADPSTTVRLRTAANSGILPDDDATMLAESFDVLAQIRLRHQCEQIERGEAPTDVLALDSLTPLYRSLLASAVREIAGIQRKLAYTGPPA</sequence>
<dbReference type="Proteomes" id="UP001185927">
    <property type="component" value="Unassembled WGS sequence"/>
</dbReference>
<dbReference type="PROSITE" id="PS51371">
    <property type="entry name" value="CBS"/>
    <property type="match status" value="1"/>
</dbReference>
<evidence type="ECO:0000256" key="2">
    <source>
        <dbReference type="PROSITE-ProRule" id="PRU00703"/>
    </source>
</evidence>
<dbReference type="InterPro" id="IPR000644">
    <property type="entry name" value="CBS_dom"/>
</dbReference>
<dbReference type="PANTHER" id="PTHR48108:SF31">
    <property type="entry name" value="CBS DOMAIN AND CYCLIC NUCLEOTIDE-REGULATED NUCLEOTIDYLTRANSFERASE"/>
    <property type="match status" value="1"/>
</dbReference>
<accession>A0ABU4BMA9</accession>
<dbReference type="InterPro" id="IPR051462">
    <property type="entry name" value="CBS_domain-containing"/>
</dbReference>
<feature type="domain" description="CBS" evidence="3">
    <location>
        <begin position="80"/>
        <end position="136"/>
    </location>
</feature>
<protein>
    <submittedName>
        <fullName evidence="4">Nucleotidyltransferase substrate binding domain-containing protein</fullName>
    </submittedName>
</protein>
<keyword evidence="1" id="KW-0677">Repeat</keyword>
<dbReference type="InterPro" id="IPR005105">
    <property type="entry name" value="GlnD_Uridyltrans_N"/>
</dbReference>
<dbReference type="Pfam" id="PF10335">
    <property type="entry name" value="DUF294_C"/>
    <property type="match status" value="1"/>
</dbReference>
<evidence type="ECO:0000313" key="5">
    <source>
        <dbReference type="Proteomes" id="UP001185927"/>
    </source>
</evidence>
<keyword evidence="2" id="KW-0129">CBS domain</keyword>
<comment type="caution">
    <text evidence="4">The sequence shown here is derived from an EMBL/GenBank/DDBJ whole genome shotgun (WGS) entry which is preliminary data.</text>
</comment>
<dbReference type="SUPFAM" id="SSF54631">
    <property type="entry name" value="CBS-domain pair"/>
    <property type="match status" value="1"/>
</dbReference>
<dbReference type="Gene3D" id="3.10.580.10">
    <property type="entry name" value="CBS-domain"/>
    <property type="match status" value="1"/>
</dbReference>
<keyword evidence="5" id="KW-1185">Reference proteome</keyword>